<name>A0ABP3YR89_9PSEU</name>
<evidence type="ECO:0000313" key="2">
    <source>
        <dbReference type="Proteomes" id="UP001499967"/>
    </source>
</evidence>
<dbReference type="Proteomes" id="UP001499967">
    <property type="component" value="Unassembled WGS sequence"/>
</dbReference>
<evidence type="ECO:0000313" key="1">
    <source>
        <dbReference type="EMBL" id="GAA0903187.1"/>
    </source>
</evidence>
<accession>A0ABP3YR89</accession>
<dbReference type="EMBL" id="BAAAHP010000249">
    <property type="protein sequence ID" value="GAA0903187.1"/>
    <property type="molecule type" value="Genomic_DNA"/>
</dbReference>
<protein>
    <submittedName>
        <fullName evidence="1">Uncharacterized protein</fullName>
    </submittedName>
</protein>
<proteinExistence type="predicted"/>
<reference evidence="2" key="1">
    <citation type="journal article" date="2019" name="Int. J. Syst. Evol. Microbiol.">
        <title>The Global Catalogue of Microorganisms (GCM) 10K type strain sequencing project: providing services to taxonomists for standard genome sequencing and annotation.</title>
        <authorList>
            <consortium name="The Broad Institute Genomics Platform"/>
            <consortium name="The Broad Institute Genome Sequencing Center for Infectious Disease"/>
            <person name="Wu L."/>
            <person name="Ma J."/>
        </authorList>
    </citation>
    <scope>NUCLEOTIDE SEQUENCE [LARGE SCALE GENOMIC DNA]</scope>
    <source>
        <strain evidence="2">JCM 11117</strain>
    </source>
</reference>
<keyword evidence="2" id="KW-1185">Reference proteome</keyword>
<dbReference type="RefSeq" id="WP_343946142.1">
    <property type="nucleotide sequence ID" value="NZ_BAAAHP010000249.1"/>
</dbReference>
<comment type="caution">
    <text evidence="1">The sequence shown here is derived from an EMBL/GenBank/DDBJ whole genome shotgun (WGS) entry which is preliminary data.</text>
</comment>
<sequence length="91" mass="9288">MTVTGEPGQCESGRPYHGPPTTVTVTCCLDKHAHEVLDVELAAAASRPDGLVHAICGHVIAAAPMVAPDGPPCALCSAVMDVRQAGSRRTG</sequence>
<organism evidence="1 2">
    <name type="scientific">Pseudonocardia zijingensis</name>
    <dbReference type="NCBI Taxonomy" id="153376"/>
    <lineage>
        <taxon>Bacteria</taxon>
        <taxon>Bacillati</taxon>
        <taxon>Actinomycetota</taxon>
        <taxon>Actinomycetes</taxon>
        <taxon>Pseudonocardiales</taxon>
        <taxon>Pseudonocardiaceae</taxon>
        <taxon>Pseudonocardia</taxon>
    </lineage>
</organism>
<gene>
    <name evidence="1" type="ORF">GCM10009559_70730</name>
</gene>